<dbReference type="GO" id="GO:0003723">
    <property type="term" value="F:RNA binding"/>
    <property type="evidence" value="ECO:0007669"/>
    <property type="project" value="UniProtKB-UniRule"/>
</dbReference>
<dbReference type="SUPFAM" id="SSF75471">
    <property type="entry name" value="YhbY-like"/>
    <property type="match status" value="1"/>
</dbReference>
<evidence type="ECO:0000259" key="8">
    <source>
        <dbReference type="PROSITE" id="PS51295"/>
    </source>
</evidence>
<keyword evidence="1" id="KW-0507">mRNA processing</keyword>
<dbReference type="InterPro" id="IPR044599">
    <property type="entry name" value="CAF1P_plant"/>
</dbReference>
<accession>A0ABD3AN48</accession>
<feature type="domain" description="CRM" evidence="8">
    <location>
        <begin position="1"/>
        <end position="92"/>
    </location>
</feature>
<dbReference type="PROSITE" id="PS51295">
    <property type="entry name" value="CRM"/>
    <property type="match status" value="1"/>
</dbReference>
<dbReference type="Pfam" id="PF01985">
    <property type="entry name" value="CRS1_YhbY"/>
    <property type="match status" value="1"/>
</dbReference>
<dbReference type="PANTHER" id="PTHR46247:SF1">
    <property type="entry name" value="CRS2-ASSOCIATED FACTOR 1, CHLOROPLASTIC"/>
    <property type="match status" value="1"/>
</dbReference>
<proteinExistence type="predicted"/>
<dbReference type="PANTHER" id="PTHR46247">
    <property type="entry name" value="CRS2-ASSOCIATED FACTOR 1, CHLOROPLASTIC"/>
    <property type="match status" value="1"/>
</dbReference>
<dbReference type="GO" id="GO:0008380">
    <property type="term" value="P:RNA splicing"/>
    <property type="evidence" value="ECO:0007669"/>
    <property type="project" value="UniProtKB-KW"/>
</dbReference>
<evidence type="ECO:0000256" key="2">
    <source>
        <dbReference type="ARBA" id="ARBA00022737"/>
    </source>
</evidence>
<evidence type="ECO:0000256" key="7">
    <source>
        <dbReference type="PROSITE-ProRule" id="PRU00626"/>
    </source>
</evidence>
<evidence type="ECO:0000313" key="9">
    <source>
        <dbReference type="EMBL" id="KAL3532506.1"/>
    </source>
</evidence>
<keyword evidence="6" id="KW-0687">Ribonucleoprotein</keyword>
<evidence type="ECO:0000313" key="10">
    <source>
        <dbReference type="Proteomes" id="UP001630127"/>
    </source>
</evidence>
<dbReference type="Gene3D" id="3.30.110.60">
    <property type="entry name" value="YhbY-like"/>
    <property type="match status" value="1"/>
</dbReference>
<dbReference type="InterPro" id="IPR001890">
    <property type="entry name" value="RNA-binding_CRM"/>
</dbReference>
<dbReference type="EMBL" id="JBJUIK010000003">
    <property type="protein sequence ID" value="KAL3532506.1"/>
    <property type="molecule type" value="Genomic_DNA"/>
</dbReference>
<evidence type="ECO:0000256" key="1">
    <source>
        <dbReference type="ARBA" id="ARBA00022664"/>
    </source>
</evidence>
<keyword evidence="5" id="KW-0508">mRNA splicing</keyword>
<reference evidence="9 10" key="1">
    <citation type="submission" date="2024-11" db="EMBL/GenBank/DDBJ databases">
        <title>A near-complete genome assembly of Cinchona calisaya.</title>
        <authorList>
            <person name="Lian D.C."/>
            <person name="Zhao X.W."/>
            <person name="Wei L."/>
        </authorList>
    </citation>
    <scope>NUCLEOTIDE SEQUENCE [LARGE SCALE GENOMIC DNA]</scope>
    <source>
        <tissue evidence="9">Nenye</tissue>
    </source>
</reference>
<evidence type="ECO:0000256" key="5">
    <source>
        <dbReference type="ARBA" id="ARBA00023187"/>
    </source>
</evidence>
<dbReference type="GO" id="GO:1990904">
    <property type="term" value="C:ribonucleoprotein complex"/>
    <property type="evidence" value="ECO:0007669"/>
    <property type="project" value="UniProtKB-KW"/>
</dbReference>
<dbReference type="InterPro" id="IPR035920">
    <property type="entry name" value="YhbY-like_sf"/>
</dbReference>
<keyword evidence="2" id="KW-0677">Repeat</keyword>
<evidence type="ECO:0000256" key="3">
    <source>
        <dbReference type="ARBA" id="ARBA00022884"/>
    </source>
</evidence>
<sequence length="205" mass="23208">MPVSLRISYVFIAAKNGVYCHLVKNVREAFEACELVRINCQGLNGSDYHKIGAKLKDLKPGWLSLSIMINHSEPPSTVPTGLKMYLKIEKVSLNFHLQSLLQKEFFFFSSRLLKAALQLCLRILVWLHTVYEKTVALAKSAPPGPVFRCQPKKLAVQGCEKTRSDDLEVKETLKASEKDVIIAIRRGAVKKSSRSRSMQDIREDY</sequence>
<keyword evidence="10" id="KW-1185">Reference proteome</keyword>
<evidence type="ECO:0000256" key="4">
    <source>
        <dbReference type="ARBA" id="ARBA00022946"/>
    </source>
</evidence>
<organism evidence="9 10">
    <name type="scientific">Cinchona calisaya</name>
    <dbReference type="NCBI Taxonomy" id="153742"/>
    <lineage>
        <taxon>Eukaryota</taxon>
        <taxon>Viridiplantae</taxon>
        <taxon>Streptophyta</taxon>
        <taxon>Embryophyta</taxon>
        <taxon>Tracheophyta</taxon>
        <taxon>Spermatophyta</taxon>
        <taxon>Magnoliopsida</taxon>
        <taxon>eudicotyledons</taxon>
        <taxon>Gunneridae</taxon>
        <taxon>Pentapetalae</taxon>
        <taxon>asterids</taxon>
        <taxon>lamiids</taxon>
        <taxon>Gentianales</taxon>
        <taxon>Rubiaceae</taxon>
        <taxon>Cinchonoideae</taxon>
        <taxon>Cinchoneae</taxon>
        <taxon>Cinchona</taxon>
    </lineage>
</organism>
<dbReference type="Proteomes" id="UP001630127">
    <property type="component" value="Unassembled WGS sequence"/>
</dbReference>
<gene>
    <name evidence="9" type="ORF">ACH5RR_006027</name>
</gene>
<dbReference type="GO" id="GO:0006397">
    <property type="term" value="P:mRNA processing"/>
    <property type="evidence" value="ECO:0007669"/>
    <property type="project" value="UniProtKB-KW"/>
</dbReference>
<name>A0ABD3AN48_9GENT</name>
<protein>
    <recommendedName>
        <fullName evidence="8">CRM domain-containing protein</fullName>
    </recommendedName>
</protein>
<comment type="caution">
    <text evidence="9">The sequence shown here is derived from an EMBL/GenBank/DDBJ whole genome shotgun (WGS) entry which is preliminary data.</text>
</comment>
<evidence type="ECO:0000256" key="6">
    <source>
        <dbReference type="ARBA" id="ARBA00023274"/>
    </source>
</evidence>
<keyword evidence="3 7" id="KW-0694">RNA-binding</keyword>
<keyword evidence="4" id="KW-0809">Transit peptide</keyword>
<dbReference type="AlphaFoldDB" id="A0ABD3AN48"/>